<name>A0A8J2P671_9HEXA</name>
<feature type="region of interest" description="Disordered" evidence="1">
    <location>
        <begin position="1"/>
        <end position="23"/>
    </location>
</feature>
<sequence>GGTKSTVFNQRNKSGLHGGSGFQ</sequence>
<dbReference type="Proteomes" id="UP000708208">
    <property type="component" value="Unassembled WGS sequence"/>
</dbReference>
<evidence type="ECO:0000256" key="1">
    <source>
        <dbReference type="SAM" id="MobiDB-lite"/>
    </source>
</evidence>
<gene>
    <name evidence="2" type="ORF">AFUS01_LOCUS14925</name>
</gene>
<feature type="non-terminal residue" evidence="2">
    <location>
        <position position="1"/>
    </location>
</feature>
<accession>A0A8J2P671</accession>
<keyword evidence="3" id="KW-1185">Reference proteome</keyword>
<reference evidence="2" key="1">
    <citation type="submission" date="2021-06" db="EMBL/GenBank/DDBJ databases">
        <authorList>
            <person name="Hodson N. C."/>
            <person name="Mongue J. A."/>
            <person name="Jaron S. K."/>
        </authorList>
    </citation>
    <scope>NUCLEOTIDE SEQUENCE</scope>
</reference>
<evidence type="ECO:0000313" key="2">
    <source>
        <dbReference type="EMBL" id="CAG7725991.1"/>
    </source>
</evidence>
<dbReference type="EMBL" id="CAJVCH010129330">
    <property type="protein sequence ID" value="CAG7725991.1"/>
    <property type="molecule type" value="Genomic_DNA"/>
</dbReference>
<evidence type="ECO:0000313" key="3">
    <source>
        <dbReference type="Proteomes" id="UP000708208"/>
    </source>
</evidence>
<feature type="non-terminal residue" evidence="2">
    <location>
        <position position="23"/>
    </location>
</feature>
<dbReference type="AlphaFoldDB" id="A0A8J2P671"/>
<protein>
    <submittedName>
        <fullName evidence="2">Uncharacterized protein</fullName>
    </submittedName>
</protein>
<proteinExistence type="predicted"/>
<feature type="compositionally biased region" description="Polar residues" evidence="1">
    <location>
        <begin position="1"/>
        <end position="13"/>
    </location>
</feature>
<comment type="caution">
    <text evidence="2">The sequence shown here is derived from an EMBL/GenBank/DDBJ whole genome shotgun (WGS) entry which is preliminary data.</text>
</comment>
<organism evidence="2 3">
    <name type="scientific">Allacma fusca</name>
    <dbReference type="NCBI Taxonomy" id="39272"/>
    <lineage>
        <taxon>Eukaryota</taxon>
        <taxon>Metazoa</taxon>
        <taxon>Ecdysozoa</taxon>
        <taxon>Arthropoda</taxon>
        <taxon>Hexapoda</taxon>
        <taxon>Collembola</taxon>
        <taxon>Symphypleona</taxon>
        <taxon>Sminthuridae</taxon>
        <taxon>Allacma</taxon>
    </lineage>
</organism>